<feature type="domain" description="Type IV / VI secretion system DotU" evidence="2">
    <location>
        <begin position="2"/>
        <end position="161"/>
    </location>
</feature>
<dbReference type="InterPro" id="IPR017732">
    <property type="entry name" value="T4/T6SS_DotU"/>
</dbReference>
<keyword evidence="1" id="KW-1133">Transmembrane helix</keyword>
<accession>A0AB36FXU8</accession>
<name>A0AB36FXU8_CAMJU</name>
<protein>
    <submittedName>
        <fullName evidence="3">Glutamyl-tRNA amidotransferase</fullName>
    </submittedName>
</protein>
<dbReference type="EMBL" id="MJVJ01000135">
    <property type="protein sequence ID" value="OEV44253.1"/>
    <property type="molecule type" value="Genomic_DNA"/>
</dbReference>
<dbReference type="RefSeq" id="WP_070261740.1">
    <property type="nucleotide sequence ID" value="NZ_MJVJ01000135.1"/>
</dbReference>
<dbReference type="Gene3D" id="1.25.40.590">
    <property type="entry name" value="Type IV / VI secretion system, DotU"/>
    <property type="match status" value="1"/>
</dbReference>
<evidence type="ECO:0000313" key="4">
    <source>
        <dbReference type="Proteomes" id="UP000865560"/>
    </source>
</evidence>
<evidence type="ECO:0000259" key="2">
    <source>
        <dbReference type="Pfam" id="PF09850"/>
    </source>
</evidence>
<sequence>CKEYDEKEIIKFKYCLCVFIDESLMKNELFINFWAHNTLTVRLFDETLGGNNFYDIASSWINNPFKFKDFLEFIYACLILGYKGKYNETKDRDEKIIHFCNNIATSLKPVYKIEEELAFNKAYKIGLEENIWQKFIRLYFKKLIIIVPVLIVLGVLSFAIFNLEANNLKVDNNISALIKNLTHIE</sequence>
<comment type="caution">
    <text evidence="3">The sequence shown here is derived from an EMBL/GenBank/DDBJ whole genome shotgun (WGS) entry which is preliminary data.</text>
</comment>
<dbReference type="InterPro" id="IPR038522">
    <property type="entry name" value="T4/T6SS_DotU_sf"/>
</dbReference>
<feature type="transmembrane region" description="Helical" evidence="1">
    <location>
        <begin position="143"/>
        <end position="163"/>
    </location>
</feature>
<gene>
    <name evidence="3" type="ORF">AJY60_10575</name>
</gene>
<dbReference type="Proteomes" id="UP000865560">
    <property type="component" value="Unassembled WGS sequence"/>
</dbReference>
<dbReference type="PANTHER" id="PTHR38033">
    <property type="entry name" value="MEMBRANE PROTEIN-RELATED"/>
    <property type="match status" value="1"/>
</dbReference>
<keyword evidence="1" id="KW-0472">Membrane</keyword>
<keyword evidence="1" id="KW-0812">Transmembrane</keyword>
<dbReference type="PANTHER" id="PTHR38033:SF1">
    <property type="entry name" value="DOTU FAMILY TYPE IV_VI SECRETION SYSTEM PROTEIN"/>
    <property type="match status" value="1"/>
</dbReference>
<organism evidence="3 4">
    <name type="scientific">Campylobacter jejuni</name>
    <dbReference type="NCBI Taxonomy" id="197"/>
    <lineage>
        <taxon>Bacteria</taxon>
        <taxon>Pseudomonadati</taxon>
        <taxon>Campylobacterota</taxon>
        <taxon>Epsilonproteobacteria</taxon>
        <taxon>Campylobacterales</taxon>
        <taxon>Campylobacteraceae</taxon>
        <taxon>Campylobacter</taxon>
    </lineage>
</organism>
<evidence type="ECO:0000256" key="1">
    <source>
        <dbReference type="SAM" id="Phobius"/>
    </source>
</evidence>
<reference evidence="3 4" key="1">
    <citation type="submission" date="2016-09" db="EMBL/GenBank/DDBJ databases">
        <title>Campylobacter from American crows.</title>
        <authorList>
            <person name="Weis A.M."/>
            <person name="Weimer B.C."/>
            <person name="Townsend A.K."/>
            <person name="Taff C."/>
        </authorList>
    </citation>
    <scope>NUCLEOTIDE SEQUENCE [LARGE SCALE GENOMIC DNA]</scope>
    <source>
        <strain evidence="3 4">BCW_3791</strain>
    </source>
</reference>
<dbReference type="NCBIfam" id="TIGR03349">
    <property type="entry name" value="IV_VI_DotU"/>
    <property type="match status" value="1"/>
</dbReference>
<dbReference type="Pfam" id="PF09850">
    <property type="entry name" value="DotU"/>
    <property type="match status" value="1"/>
</dbReference>
<proteinExistence type="predicted"/>
<dbReference type="NCBIfam" id="NF038228">
    <property type="entry name" value="IcmH_DotU_IVB"/>
    <property type="match status" value="1"/>
</dbReference>
<dbReference type="AlphaFoldDB" id="A0AB36FXU8"/>
<feature type="non-terminal residue" evidence="3">
    <location>
        <position position="1"/>
    </location>
</feature>
<evidence type="ECO:0000313" key="3">
    <source>
        <dbReference type="EMBL" id="OEV44253.1"/>
    </source>
</evidence>